<name>A0A232M0M9_9EURO</name>
<sequence length="89" mass="9792">MEISLQHPLSPISQPPVKFSKDHNLSMVTEELGLGEFETIFPESGCYTDAGDIAYKLSLANDDKEEEGEEDEDEDEEETGAGAVEKEEA</sequence>
<evidence type="ECO:0000313" key="2">
    <source>
        <dbReference type="EMBL" id="OXV09858.1"/>
    </source>
</evidence>
<keyword evidence="3" id="KW-1185">Reference proteome</keyword>
<dbReference type="Proteomes" id="UP000243515">
    <property type="component" value="Unassembled WGS sequence"/>
</dbReference>
<feature type="region of interest" description="Disordered" evidence="1">
    <location>
        <begin position="59"/>
        <end position="89"/>
    </location>
</feature>
<protein>
    <submittedName>
        <fullName evidence="2">Uncharacterized protein</fullName>
    </submittedName>
</protein>
<gene>
    <name evidence="2" type="ORF">Egran_02380</name>
</gene>
<dbReference type="AlphaFoldDB" id="A0A232M0M9"/>
<evidence type="ECO:0000256" key="1">
    <source>
        <dbReference type="SAM" id="MobiDB-lite"/>
    </source>
</evidence>
<organism evidence="2 3">
    <name type="scientific">Elaphomyces granulatus</name>
    <dbReference type="NCBI Taxonomy" id="519963"/>
    <lineage>
        <taxon>Eukaryota</taxon>
        <taxon>Fungi</taxon>
        <taxon>Dikarya</taxon>
        <taxon>Ascomycota</taxon>
        <taxon>Pezizomycotina</taxon>
        <taxon>Eurotiomycetes</taxon>
        <taxon>Eurotiomycetidae</taxon>
        <taxon>Eurotiales</taxon>
        <taxon>Elaphomycetaceae</taxon>
        <taxon>Elaphomyces</taxon>
    </lineage>
</organism>
<evidence type="ECO:0000313" key="3">
    <source>
        <dbReference type="Proteomes" id="UP000243515"/>
    </source>
</evidence>
<accession>A0A232M0M9</accession>
<feature type="compositionally biased region" description="Acidic residues" evidence="1">
    <location>
        <begin position="63"/>
        <end position="79"/>
    </location>
</feature>
<dbReference type="EMBL" id="NPHW01003282">
    <property type="protein sequence ID" value="OXV09858.1"/>
    <property type="molecule type" value="Genomic_DNA"/>
</dbReference>
<proteinExistence type="predicted"/>
<comment type="caution">
    <text evidence="2">The sequence shown here is derived from an EMBL/GenBank/DDBJ whole genome shotgun (WGS) entry which is preliminary data.</text>
</comment>
<reference evidence="2 3" key="1">
    <citation type="journal article" date="2015" name="Environ. Microbiol.">
        <title>Metagenome sequence of Elaphomyces granulatus from sporocarp tissue reveals Ascomycota ectomycorrhizal fingerprints of genome expansion and a Proteobacteria-rich microbiome.</title>
        <authorList>
            <person name="Quandt C.A."/>
            <person name="Kohler A."/>
            <person name="Hesse C.N."/>
            <person name="Sharpton T.J."/>
            <person name="Martin F."/>
            <person name="Spatafora J.W."/>
        </authorList>
    </citation>
    <scope>NUCLEOTIDE SEQUENCE [LARGE SCALE GENOMIC DNA]</scope>
    <source>
        <strain evidence="2 3">OSC145934</strain>
    </source>
</reference>